<name>A4GIZ6_9BACT</name>
<protein>
    <submittedName>
        <fullName evidence="1">Uncharacterized protein</fullName>
    </submittedName>
</protein>
<reference evidence="1" key="1">
    <citation type="journal article" date="2007" name="Environ. Microbiol.">
        <title>Quantitative distribution of presumptive archaeal and bacterial nitrifiers in Monterey Bay and the North Pacific Subtropical Gyre.</title>
        <authorList>
            <person name="Mincer T.J."/>
            <person name="Church M.J."/>
            <person name="Taylor L.T."/>
            <person name="Preston C."/>
            <person name="Karl D.M."/>
            <person name="Delong E.F."/>
        </authorList>
    </citation>
    <scope>NUCLEOTIDE SEQUENCE</scope>
</reference>
<dbReference type="AlphaFoldDB" id="A4GIZ6"/>
<organism evidence="1">
    <name type="scientific">uncultured marine Nitrospinaceae bacterium</name>
    <dbReference type="NCBI Taxonomy" id="482920"/>
    <lineage>
        <taxon>Bacteria</taxon>
        <taxon>Pseudomonadati</taxon>
        <taxon>Nitrospinota/Tectimicrobiota group</taxon>
        <taxon>Nitrospinota</taxon>
        <taxon>Nitrospinia</taxon>
        <taxon>Nitrospinales</taxon>
        <taxon>Nitrospinaceae</taxon>
        <taxon>environmental samples</taxon>
    </lineage>
</organism>
<evidence type="ECO:0000313" key="1">
    <source>
        <dbReference type="EMBL" id="ABK80589.1"/>
    </source>
</evidence>
<accession>A4GIZ6</accession>
<proteinExistence type="predicted"/>
<sequence length="64" mass="7335">MPPKHHSFKVKGVLISEKDNSEDDFNIFITAMDDNHAVMLVREHLRNHAPKGRSIIKGIEQKVD</sequence>
<dbReference type="EMBL" id="EF106972">
    <property type="protein sequence ID" value="ABK80589.1"/>
    <property type="molecule type" value="Genomic_DNA"/>
</dbReference>